<proteinExistence type="predicted"/>
<dbReference type="AlphaFoldDB" id="A0A9N8J4K4"/>
<evidence type="ECO:0000313" key="2">
    <source>
        <dbReference type="EMBL" id="CAC9976135.1"/>
    </source>
</evidence>
<dbReference type="InterPro" id="IPR038732">
    <property type="entry name" value="HpyO/CreE_NAD-binding"/>
</dbReference>
<comment type="caution">
    <text evidence="2">The sequence shown here is derived from an EMBL/GenBank/DDBJ whole genome shotgun (WGS) entry which is preliminary data.</text>
</comment>
<protein>
    <recommendedName>
        <fullName evidence="1">FAD-dependent urate hydroxylase HpyO/Asp monooxygenase CreE-like FAD/NAD(P)-binding domain-containing protein</fullName>
    </recommendedName>
</protein>
<dbReference type="InterPro" id="IPR052189">
    <property type="entry name" value="L-asp_N-monooxygenase_NS-form"/>
</dbReference>
<dbReference type="EMBL" id="CAIJDE010000058">
    <property type="protein sequence ID" value="CAC9976135.1"/>
    <property type="molecule type" value="Genomic_DNA"/>
</dbReference>
<dbReference type="Gene3D" id="3.50.50.60">
    <property type="entry name" value="FAD/NAD(P)-binding domain"/>
    <property type="match status" value="1"/>
</dbReference>
<organism evidence="2 3">
    <name type="scientific">Flavobacterium panici</name>
    <dbReference type="NCBI Taxonomy" id="2654843"/>
    <lineage>
        <taxon>Bacteria</taxon>
        <taxon>Pseudomonadati</taxon>
        <taxon>Bacteroidota</taxon>
        <taxon>Flavobacteriia</taxon>
        <taxon>Flavobacteriales</taxon>
        <taxon>Flavobacteriaceae</taxon>
        <taxon>Flavobacterium</taxon>
    </lineage>
</organism>
<dbReference type="Gene3D" id="3.40.50.720">
    <property type="entry name" value="NAD(P)-binding Rossmann-like Domain"/>
    <property type="match status" value="1"/>
</dbReference>
<gene>
    <name evidence="2" type="ORF">FLAPXU55_03859</name>
</gene>
<feature type="domain" description="FAD-dependent urate hydroxylase HpyO/Asp monooxygenase CreE-like FAD/NAD(P)-binding" evidence="1">
    <location>
        <begin position="11"/>
        <end position="172"/>
    </location>
</feature>
<dbReference type="Pfam" id="PF13454">
    <property type="entry name" value="NAD_binding_9"/>
    <property type="match status" value="1"/>
</dbReference>
<evidence type="ECO:0000313" key="3">
    <source>
        <dbReference type="Proteomes" id="UP000533639"/>
    </source>
</evidence>
<name>A0A9N8J4K4_9FLAO</name>
<dbReference type="InterPro" id="IPR036188">
    <property type="entry name" value="FAD/NAD-bd_sf"/>
</dbReference>
<evidence type="ECO:0000259" key="1">
    <source>
        <dbReference type="Pfam" id="PF13454"/>
    </source>
</evidence>
<accession>A0A9N8J4K4</accession>
<sequence length="577" mass="65421">MDIEKIKKRIAILGGGPSGLFVYKRLIESGRNDFDIDIFERKAELGSGMPYSIEGANDEHVTNVSDNEIPVIVNAMAEWIKTAPSDLLERFKIDPERFNEYKVVPRLLFGYYLSGQFELLQQAGAKADIVTKVHLNSTVTDVIWNSAKQVVNIEAAHSVSQEFDYVVICTGHKWPVRYEGTIPGYYDAPYPPQKLAQRLNHPIAVKGSSLTAIDAIRTLARHNGNFEESADGSLFFEPLAENDAFKIIMHSRSGMLPAVRFHLEDSHLSNSSLLTAEEIDTHRKNNDGFLSLDFLFEKDFKEIFRERDPEFYQQIKGFTIEDFVAEMMELRERLDPFQLLRAEFKQAEKSIKRQESIYWKEMLAVLSFAVNHPAKYLSAEDMQRLQKVLMPLISIIIAFVPQKSCSELLALHQAGVLDLVPVGAESTVEPQNNGGILYKFTDNDNIQQSVYYKTFIDCVGQPHLSYNDFPFQGLLSQKAVSPARLKFKSSEEGFTAFNKNSRTIEKDEQGDYFMQVPGIAVNDNFQIIDQYGAYNKNIYMMAVPYMGGLNPDYSGLDFCEAASMRIVTEILETYGNP</sequence>
<reference evidence="2 3" key="1">
    <citation type="submission" date="2020-06" db="EMBL/GenBank/DDBJ databases">
        <authorList>
            <person name="Criscuolo A."/>
        </authorList>
    </citation>
    <scope>NUCLEOTIDE SEQUENCE [LARGE SCALE GENOMIC DNA]</scope>
    <source>
        <strain evidence="2">PXU-55</strain>
    </source>
</reference>
<keyword evidence="3" id="KW-1185">Reference proteome</keyword>
<dbReference type="SUPFAM" id="SSF51905">
    <property type="entry name" value="FAD/NAD(P)-binding domain"/>
    <property type="match status" value="1"/>
</dbReference>
<dbReference type="RefSeq" id="WP_180860320.1">
    <property type="nucleotide sequence ID" value="NZ_CAIJDE010000058.1"/>
</dbReference>
<dbReference type="PANTHER" id="PTHR40254:SF1">
    <property type="entry name" value="BLR0577 PROTEIN"/>
    <property type="match status" value="1"/>
</dbReference>
<dbReference type="PANTHER" id="PTHR40254">
    <property type="entry name" value="BLR0577 PROTEIN"/>
    <property type="match status" value="1"/>
</dbReference>
<dbReference type="Proteomes" id="UP000533639">
    <property type="component" value="Unassembled WGS sequence"/>
</dbReference>